<keyword evidence="1" id="KW-0812">Transmembrane</keyword>
<organism evidence="2 3">
    <name type="scientific">Cryomyces antarcticus</name>
    <dbReference type="NCBI Taxonomy" id="329879"/>
    <lineage>
        <taxon>Eukaryota</taxon>
        <taxon>Fungi</taxon>
        <taxon>Dikarya</taxon>
        <taxon>Ascomycota</taxon>
        <taxon>Pezizomycotina</taxon>
        <taxon>Dothideomycetes</taxon>
        <taxon>Dothideomycetes incertae sedis</taxon>
        <taxon>Cryomyces</taxon>
    </lineage>
</organism>
<evidence type="ECO:0000256" key="1">
    <source>
        <dbReference type="SAM" id="Phobius"/>
    </source>
</evidence>
<reference evidence="2 3" key="1">
    <citation type="submission" date="2023-08" db="EMBL/GenBank/DDBJ databases">
        <title>Black Yeasts Isolated from many extreme environments.</title>
        <authorList>
            <person name="Coleine C."/>
            <person name="Stajich J.E."/>
            <person name="Selbmann L."/>
        </authorList>
    </citation>
    <scope>NUCLEOTIDE SEQUENCE [LARGE SCALE GENOMIC DNA]</scope>
    <source>
        <strain evidence="2 3">CCFEE 536</strain>
    </source>
</reference>
<gene>
    <name evidence="2" type="ORF">LTR16_004083</name>
</gene>
<keyword evidence="1" id="KW-1133">Transmembrane helix</keyword>
<name>A0ABR0LND6_9PEZI</name>
<keyword evidence="3" id="KW-1185">Reference proteome</keyword>
<feature type="transmembrane region" description="Helical" evidence="1">
    <location>
        <begin position="196"/>
        <end position="218"/>
    </location>
</feature>
<proteinExistence type="predicted"/>
<comment type="caution">
    <text evidence="2">The sequence shown here is derived from an EMBL/GenBank/DDBJ whole genome shotgun (WGS) entry which is preliminary data.</text>
</comment>
<protein>
    <submittedName>
        <fullName evidence="2">Uncharacterized protein</fullName>
    </submittedName>
</protein>
<dbReference type="Proteomes" id="UP001357485">
    <property type="component" value="Unassembled WGS sequence"/>
</dbReference>
<accession>A0ABR0LND6</accession>
<dbReference type="EMBL" id="JAVRRA010016912">
    <property type="protein sequence ID" value="KAK5201031.1"/>
    <property type="molecule type" value="Genomic_DNA"/>
</dbReference>
<keyword evidence="1" id="KW-0472">Membrane</keyword>
<evidence type="ECO:0000313" key="2">
    <source>
        <dbReference type="EMBL" id="KAK5201031.1"/>
    </source>
</evidence>
<feature type="non-terminal residue" evidence="2">
    <location>
        <position position="313"/>
    </location>
</feature>
<feature type="transmembrane region" description="Helical" evidence="1">
    <location>
        <begin position="295"/>
        <end position="312"/>
    </location>
</feature>
<sequence length="313" mass="34002">MIGTTSDGFVVRKRSASPAPHMKRPSCPFNPHAPHLQSFQRHYYLHWPPTLSAARPCLCPEIRYFSYATPPSFRALYGFDNPPPLSTHAQFWFRSPRPGQAAKIMEGYDAITAYYLEQVRLDDLRTIRYASLAGGRLDASAASTIQEAATSMKIKSGAAAVAAVTTTAATAAAATGAGWCPSVADLVHFIQVVATVLSHGTLAIIFIVGTVALASTLLCRLKDVSSQSVIGALVWRVTIWGLQRAWRLPQQGLHSLASLSDFGAAFGAVSRETVDTWERALHSPFRYRTQAFTRAVKRSFAVWGVVAALALLL</sequence>
<evidence type="ECO:0000313" key="3">
    <source>
        <dbReference type="Proteomes" id="UP001357485"/>
    </source>
</evidence>